<organism evidence="1 2">
    <name type="scientific">Paramuricea clavata</name>
    <name type="common">Red gorgonian</name>
    <name type="synonym">Violescent sea-whip</name>
    <dbReference type="NCBI Taxonomy" id="317549"/>
    <lineage>
        <taxon>Eukaryota</taxon>
        <taxon>Metazoa</taxon>
        <taxon>Cnidaria</taxon>
        <taxon>Anthozoa</taxon>
        <taxon>Octocorallia</taxon>
        <taxon>Malacalcyonacea</taxon>
        <taxon>Plexauridae</taxon>
        <taxon>Paramuricea</taxon>
    </lineage>
</organism>
<feature type="non-terminal residue" evidence="1">
    <location>
        <position position="73"/>
    </location>
</feature>
<keyword evidence="2" id="KW-1185">Reference proteome</keyword>
<gene>
    <name evidence="1" type="ORF">PACLA_8A077578</name>
</gene>
<dbReference type="Proteomes" id="UP001152795">
    <property type="component" value="Unassembled WGS sequence"/>
</dbReference>
<reference evidence="1" key="1">
    <citation type="submission" date="2020-04" db="EMBL/GenBank/DDBJ databases">
        <authorList>
            <person name="Alioto T."/>
            <person name="Alioto T."/>
            <person name="Gomez Garrido J."/>
        </authorList>
    </citation>
    <scope>NUCLEOTIDE SEQUENCE</scope>
    <source>
        <strain evidence="1">A484AB</strain>
    </source>
</reference>
<accession>A0A7D9LZR2</accession>
<dbReference type="OrthoDB" id="6428448at2759"/>
<evidence type="ECO:0000313" key="2">
    <source>
        <dbReference type="Proteomes" id="UP001152795"/>
    </source>
</evidence>
<sequence length="73" mass="8245">KEPPPGETKVHVVKAVSVEALLIDYERFSNVNKAIWVVARLLNIAKRRIFKGGKTLSISVKQLQEAENFIVKE</sequence>
<name>A0A7D9LZR2_PARCT</name>
<dbReference type="EMBL" id="CACRXK020030384">
    <property type="protein sequence ID" value="CAB4042564.1"/>
    <property type="molecule type" value="Genomic_DNA"/>
</dbReference>
<comment type="caution">
    <text evidence="1">The sequence shown here is derived from an EMBL/GenBank/DDBJ whole genome shotgun (WGS) entry which is preliminary data.</text>
</comment>
<feature type="non-terminal residue" evidence="1">
    <location>
        <position position="1"/>
    </location>
</feature>
<dbReference type="AlphaFoldDB" id="A0A7D9LZR2"/>
<proteinExistence type="predicted"/>
<protein>
    <submittedName>
        <fullName evidence="1">Uncharacterized protein</fullName>
    </submittedName>
</protein>
<evidence type="ECO:0000313" key="1">
    <source>
        <dbReference type="EMBL" id="CAB4042564.1"/>
    </source>
</evidence>